<evidence type="ECO:0000256" key="9">
    <source>
        <dbReference type="ARBA" id="ARBA00034078"/>
    </source>
</evidence>
<dbReference type="InterPro" id="IPR017927">
    <property type="entry name" value="FAD-bd_FR_type"/>
</dbReference>
<dbReference type="PANTHER" id="PTHR47878">
    <property type="entry name" value="OXIDOREDUCTASE FAD/NAD(P)-BINDING DOMAIN PROTEIN"/>
    <property type="match status" value="1"/>
</dbReference>
<evidence type="ECO:0000256" key="10">
    <source>
        <dbReference type="ARBA" id="ARBA00047776"/>
    </source>
</evidence>
<evidence type="ECO:0000256" key="2">
    <source>
        <dbReference type="ARBA" id="ARBA00008312"/>
    </source>
</evidence>
<dbReference type="Gene3D" id="3.40.50.80">
    <property type="entry name" value="Nucleotide-binding domain of ferredoxin-NADP reductase (FNR) module"/>
    <property type="match status" value="1"/>
</dbReference>
<dbReference type="InterPro" id="IPR017938">
    <property type="entry name" value="Riboflavin_synthase-like_b-brl"/>
</dbReference>
<dbReference type="Pfam" id="PF00175">
    <property type="entry name" value="NAD_binding_1"/>
    <property type="match status" value="1"/>
</dbReference>
<sequence>MWITGKVVERIDWNSKLFSLKIDAELAPFIAGQFIKLSEIHDGKRVARAYSLVNPPQSRYLEVLAVEVEEGQLSPVLQSLKVGDDIEVSATAAGFMVLNEIPSDELQGKHLWFLATGTAVGPFISMMETDEPWQRFEKVVLVYGVRAVEDLAYLEQLKSLQTKYPDQFKLILSVTRETYAGAISSRIPQAIVSGELEQLAGIEFSSQDSQVMICGNPDMVKDAQQYLFDKGLKKNLRRAPGNITVEKYW</sequence>
<dbReference type="InterPro" id="IPR001709">
    <property type="entry name" value="Flavoprot_Pyr_Nucl_cyt_Rdtase"/>
</dbReference>
<comment type="cofactor">
    <cofactor evidence="9">
        <name>[2Fe-2S] cluster</name>
        <dbReference type="ChEBI" id="CHEBI:190135"/>
    </cofactor>
</comment>
<dbReference type="GO" id="GO:0000166">
    <property type="term" value="F:nucleotide binding"/>
    <property type="evidence" value="ECO:0007669"/>
    <property type="project" value="UniProtKB-KW"/>
</dbReference>
<keyword evidence="8" id="KW-0560">Oxidoreductase</keyword>
<dbReference type="AlphaFoldDB" id="A0A3L8PXR0"/>
<evidence type="ECO:0000256" key="3">
    <source>
        <dbReference type="ARBA" id="ARBA00013223"/>
    </source>
</evidence>
<dbReference type="PANTHER" id="PTHR47878:SF1">
    <property type="entry name" value="FLAVODOXIN_FERREDOXIN--NADP REDUCTASE"/>
    <property type="match status" value="1"/>
</dbReference>
<dbReference type="InterPro" id="IPR051930">
    <property type="entry name" value="FNR_type-1"/>
</dbReference>
<dbReference type="EMBL" id="QZEI01000019">
    <property type="protein sequence ID" value="RLV60206.1"/>
    <property type="molecule type" value="Genomic_DNA"/>
</dbReference>
<dbReference type="InterPro" id="IPR001433">
    <property type="entry name" value="OxRdtase_FAD/NAD-bd"/>
</dbReference>
<protein>
    <recommendedName>
        <fullName evidence="3">ferredoxin--NADP(+) reductase</fullName>
        <ecNumber evidence="3">1.18.1.2</ecNumber>
    </recommendedName>
</protein>
<gene>
    <name evidence="12" type="ORF">D5018_08040</name>
</gene>
<dbReference type="GO" id="GO:0004324">
    <property type="term" value="F:ferredoxin-NADP+ reductase activity"/>
    <property type="evidence" value="ECO:0007669"/>
    <property type="project" value="UniProtKB-EC"/>
</dbReference>
<dbReference type="Gene3D" id="2.40.30.10">
    <property type="entry name" value="Translation factors"/>
    <property type="match status" value="1"/>
</dbReference>
<dbReference type="GO" id="GO:0034599">
    <property type="term" value="P:cellular response to oxidative stress"/>
    <property type="evidence" value="ECO:0007669"/>
    <property type="project" value="TreeGrafter"/>
</dbReference>
<dbReference type="OrthoDB" id="9784483at2"/>
<evidence type="ECO:0000256" key="7">
    <source>
        <dbReference type="ARBA" id="ARBA00022857"/>
    </source>
</evidence>
<keyword evidence="13" id="KW-1185">Reference proteome</keyword>
<dbReference type="PROSITE" id="PS51384">
    <property type="entry name" value="FAD_FR"/>
    <property type="match status" value="1"/>
</dbReference>
<reference evidence="12 13" key="1">
    <citation type="submission" date="2018-09" db="EMBL/GenBank/DDBJ databases">
        <title>Phylogeny of the Shewanellaceae, and recommendation for two new genera, Pseudoshewanella and Parashewanella.</title>
        <authorList>
            <person name="Wang G."/>
        </authorList>
    </citation>
    <scope>NUCLEOTIDE SEQUENCE [LARGE SCALE GENOMIC DNA]</scope>
    <source>
        <strain evidence="12 13">C51</strain>
    </source>
</reference>
<evidence type="ECO:0000256" key="5">
    <source>
        <dbReference type="ARBA" id="ARBA00022741"/>
    </source>
</evidence>
<comment type="similarity">
    <text evidence="2">Belongs to the ferredoxin--NADP reductase type 1 family.</text>
</comment>
<evidence type="ECO:0000256" key="8">
    <source>
        <dbReference type="ARBA" id="ARBA00023002"/>
    </source>
</evidence>
<dbReference type="InterPro" id="IPR033892">
    <property type="entry name" value="FNR_bac"/>
</dbReference>
<keyword evidence="7" id="KW-0521">NADP</keyword>
<evidence type="ECO:0000256" key="6">
    <source>
        <dbReference type="ARBA" id="ARBA00022827"/>
    </source>
</evidence>
<dbReference type="SUPFAM" id="SSF52343">
    <property type="entry name" value="Ferredoxin reductase-like, C-terminal NADP-linked domain"/>
    <property type="match status" value="1"/>
</dbReference>
<dbReference type="Pfam" id="PF00970">
    <property type="entry name" value="FAD_binding_6"/>
    <property type="match status" value="1"/>
</dbReference>
<keyword evidence="6" id="KW-0274">FAD</keyword>
<keyword evidence="5" id="KW-0547">Nucleotide-binding</keyword>
<dbReference type="RefSeq" id="WP_121838493.1">
    <property type="nucleotide sequence ID" value="NZ_ML014768.1"/>
</dbReference>
<evidence type="ECO:0000259" key="11">
    <source>
        <dbReference type="PROSITE" id="PS51384"/>
    </source>
</evidence>
<dbReference type="EC" id="1.18.1.2" evidence="3"/>
<evidence type="ECO:0000313" key="12">
    <source>
        <dbReference type="EMBL" id="RLV60206.1"/>
    </source>
</evidence>
<keyword evidence="4" id="KW-0285">Flavoprotein</keyword>
<dbReference type="PRINTS" id="PR00371">
    <property type="entry name" value="FPNCR"/>
</dbReference>
<evidence type="ECO:0000313" key="13">
    <source>
        <dbReference type="Proteomes" id="UP000281474"/>
    </source>
</evidence>
<comment type="cofactor">
    <cofactor evidence="1">
        <name>FAD</name>
        <dbReference type="ChEBI" id="CHEBI:57692"/>
    </cofactor>
</comment>
<accession>A0A3L8PXR0</accession>
<dbReference type="InterPro" id="IPR039261">
    <property type="entry name" value="FNR_nucleotide-bd"/>
</dbReference>
<dbReference type="GO" id="GO:0042167">
    <property type="term" value="P:heme catabolic process"/>
    <property type="evidence" value="ECO:0007669"/>
    <property type="project" value="TreeGrafter"/>
</dbReference>
<dbReference type="InterPro" id="IPR008333">
    <property type="entry name" value="Cbr1-like_FAD-bd_dom"/>
</dbReference>
<proteinExistence type="inferred from homology"/>
<comment type="caution">
    <text evidence="12">The sequence shown here is derived from an EMBL/GenBank/DDBJ whole genome shotgun (WGS) entry which is preliminary data.</text>
</comment>
<name>A0A3L8PXR0_9GAMM</name>
<dbReference type="Proteomes" id="UP000281474">
    <property type="component" value="Unassembled WGS sequence"/>
</dbReference>
<dbReference type="CDD" id="cd06195">
    <property type="entry name" value="FNR1"/>
    <property type="match status" value="1"/>
</dbReference>
<evidence type="ECO:0000256" key="1">
    <source>
        <dbReference type="ARBA" id="ARBA00001974"/>
    </source>
</evidence>
<feature type="domain" description="FAD-binding FR-type" evidence="11">
    <location>
        <begin position="1"/>
        <end position="99"/>
    </location>
</feature>
<dbReference type="SUPFAM" id="SSF63380">
    <property type="entry name" value="Riboflavin synthase domain-like"/>
    <property type="match status" value="1"/>
</dbReference>
<organism evidence="12 13">
    <name type="scientific">Parashewanella curva</name>
    <dbReference type="NCBI Taxonomy" id="2338552"/>
    <lineage>
        <taxon>Bacteria</taxon>
        <taxon>Pseudomonadati</taxon>
        <taxon>Pseudomonadota</taxon>
        <taxon>Gammaproteobacteria</taxon>
        <taxon>Alteromonadales</taxon>
        <taxon>Shewanellaceae</taxon>
        <taxon>Parashewanella</taxon>
    </lineage>
</organism>
<evidence type="ECO:0000256" key="4">
    <source>
        <dbReference type="ARBA" id="ARBA00022630"/>
    </source>
</evidence>
<comment type="catalytic activity">
    <reaction evidence="10">
        <text>2 reduced [2Fe-2S]-[ferredoxin] + NADP(+) + H(+) = 2 oxidized [2Fe-2S]-[ferredoxin] + NADPH</text>
        <dbReference type="Rhea" id="RHEA:20125"/>
        <dbReference type="Rhea" id="RHEA-COMP:10000"/>
        <dbReference type="Rhea" id="RHEA-COMP:10001"/>
        <dbReference type="ChEBI" id="CHEBI:15378"/>
        <dbReference type="ChEBI" id="CHEBI:33737"/>
        <dbReference type="ChEBI" id="CHEBI:33738"/>
        <dbReference type="ChEBI" id="CHEBI:57783"/>
        <dbReference type="ChEBI" id="CHEBI:58349"/>
        <dbReference type="EC" id="1.18.1.2"/>
    </reaction>
</comment>